<keyword evidence="5 8" id="KW-1133">Transmembrane helix</keyword>
<feature type="signal peptide" evidence="9">
    <location>
        <begin position="1"/>
        <end position="25"/>
    </location>
</feature>
<dbReference type="PANTHER" id="PTHR31587">
    <property type="entry name" value="TRANSMEMBRANE PROTEIN (DUF2215)"/>
    <property type="match status" value="1"/>
</dbReference>
<evidence type="ECO:0000256" key="2">
    <source>
        <dbReference type="ARBA" id="ARBA00005748"/>
    </source>
</evidence>
<gene>
    <name evidence="10" type="ORF">LWI29_030343</name>
</gene>
<feature type="transmembrane region" description="Helical" evidence="8">
    <location>
        <begin position="223"/>
        <end position="250"/>
    </location>
</feature>
<organism evidence="10 11">
    <name type="scientific">Acer saccharum</name>
    <name type="common">Sugar maple</name>
    <dbReference type="NCBI Taxonomy" id="4024"/>
    <lineage>
        <taxon>Eukaryota</taxon>
        <taxon>Viridiplantae</taxon>
        <taxon>Streptophyta</taxon>
        <taxon>Embryophyta</taxon>
        <taxon>Tracheophyta</taxon>
        <taxon>Spermatophyta</taxon>
        <taxon>Magnoliopsida</taxon>
        <taxon>eudicotyledons</taxon>
        <taxon>Gunneridae</taxon>
        <taxon>Pentapetalae</taxon>
        <taxon>rosids</taxon>
        <taxon>malvids</taxon>
        <taxon>Sapindales</taxon>
        <taxon>Sapindaceae</taxon>
        <taxon>Hippocastanoideae</taxon>
        <taxon>Acereae</taxon>
        <taxon>Acer</taxon>
    </lineage>
</organism>
<evidence type="ECO:0000256" key="6">
    <source>
        <dbReference type="ARBA" id="ARBA00023136"/>
    </source>
</evidence>
<feature type="chain" id="PRO_5041330819" description="Transmembrane protein" evidence="9">
    <location>
        <begin position="26"/>
        <end position="419"/>
    </location>
</feature>
<evidence type="ECO:0000313" key="10">
    <source>
        <dbReference type="EMBL" id="KAK0585552.1"/>
    </source>
</evidence>
<dbReference type="InterPro" id="IPR019358">
    <property type="entry name" value="NEMP_fam"/>
</dbReference>
<keyword evidence="11" id="KW-1185">Reference proteome</keyword>
<evidence type="ECO:0000256" key="9">
    <source>
        <dbReference type="SAM" id="SignalP"/>
    </source>
</evidence>
<dbReference type="EMBL" id="JAUESC010000383">
    <property type="protein sequence ID" value="KAK0585552.1"/>
    <property type="molecule type" value="Genomic_DNA"/>
</dbReference>
<dbReference type="PANTHER" id="PTHR31587:SF3">
    <property type="entry name" value="EXPRESSED PROTEIN"/>
    <property type="match status" value="1"/>
</dbReference>
<dbReference type="AlphaFoldDB" id="A0AA39VME6"/>
<reference evidence="10" key="2">
    <citation type="submission" date="2023-06" db="EMBL/GenBank/DDBJ databases">
        <authorList>
            <person name="Swenson N.G."/>
            <person name="Wegrzyn J.L."/>
            <person name="Mcevoy S.L."/>
        </authorList>
    </citation>
    <scope>NUCLEOTIDE SEQUENCE</scope>
    <source>
        <strain evidence="10">NS2018</strain>
        <tissue evidence="10">Leaf</tissue>
    </source>
</reference>
<accession>A0AA39VME6</accession>
<reference evidence="10" key="1">
    <citation type="journal article" date="2022" name="Plant J.">
        <title>Strategies of tolerance reflected in two North American maple genomes.</title>
        <authorList>
            <person name="McEvoy S.L."/>
            <person name="Sezen U.U."/>
            <person name="Trouern-Trend A."/>
            <person name="McMahon S.M."/>
            <person name="Schaberg P.G."/>
            <person name="Yang J."/>
            <person name="Wegrzyn J.L."/>
            <person name="Swenson N.G."/>
        </authorList>
    </citation>
    <scope>NUCLEOTIDE SEQUENCE</scope>
    <source>
        <strain evidence="10">NS2018</strain>
    </source>
</reference>
<evidence type="ECO:0000256" key="7">
    <source>
        <dbReference type="ARBA" id="ARBA00023242"/>
    </source>
</evidence>
<proteinExistence type="inferred from homology"/>
<evidence type="ECO:0000256" key="8">
    <source>
        <dbReference type="SAM" id="Phobius"/>
    </source>
</evidence>
<evidence type="ECO:0000256" key="3">
    <source>
        <dbReference type="ARBA" id="ARBA00022692"/>
    </source>
</evidence>
<evidence type="ECO:0008006" key="12">
    <source>
        <dbReference type="Google" id="ProtNLM"/>
    </source>
</evidence>
<evidence type="ECO:0000256" key="1">
    <source>
        <dbReference type="ARBA" id="ARBA00004575"/>
    </source>
</evidence>
<keyword evidence="6 8" id="KW-0472">Membrane</keyword>
<dbReference type="Pfam" id="PF10225">
    <property type="entry name" value="NEMP"/>
    <property type="match status" value="1"/>
</dbReference>
<evidence type="ECO:0000256" key="4">
    <source>
        <dbReference type="ARBA" id="ARBA00022729"/>
    </source>
</evidence>
<protein>
    <recommendedName>
        <fullName evidence="12">Transmembrane protein</fullName>
    </recommendedName>
</protein>
<keyword evidence="4 9" id="KW-0732">Signal</keyword>
<sequence>MGYRRSTSNLAFFTFVCFLLVVCSSQSHPTPACDRVEVLGHSRLKLGSYVSSFRVIAATLHGQIRVCIHGNASLGLCQCEKDEWKAGVEKGNIWSSVMSPFEDKYVDVKCVSKTCGPVSVEVEEHVQRWRLFFLASGFLLFVLAPIVSKRVPFYYSFSALMGVLFVIVFLIFQGMKLLGATRRNNVFHNLIHASLFGAAYILFGKFSMLVDSFDFGLNKEMNLSAYILLLVGIILVGGAFLGICIARMFIISKDGTVDDGLAQFVKWSIRIIATASIYMGTLDVASTVYCLCLVTCPNWLQDALDVASTVYCLCVAGVKRLLHQLIQRTQKLGHVQPVFDDGDGSRQIYLSTFHKKGPRRRFTKQEWEDFTGESTQQALAQHFASPEFTGWMIEHAQQIKLFSPDTSDTYSTDGNLDSN</sequence>
<name>A0AA39VME6_ACESA</name>
<feature type="transmembrane region" description="Helical" evidence="8">
    <location>
        <begin position="129"/>
        <end position="147"/>
    </location>
</feature>
<keyword evidence="3 8" id="KW-0812">Transmembrane</keyword>
<comment type="caution">
    <text evidence="10">The sequence shown here is derived from an EMBL/GenBank/DDBJ whole genome shotgun (WGS) entry which is preliminary data.</text>
</comment>
<keyword evidence="7" id="KW-0539">Nucleus</keyword>
<feature type="transmembrane region" description="Helical" evidence="8">
    <location>
        <begin position="153"/>
        <end position="174"/>
    </location>
</feature>
<dbReference type="GO" id="GO:0005637">
    <property type="term" value="C:nuclear inner membrane"/>
    <property type="evidence" value="ECO:0007669"/>
    <property type="project" value="UniProtKB-SubCell"/>
</dbReference>
<comment type="subcellular location">
    <subcellularLocation>
        <location evidence="1">Nucleus inner membrane</location>
        <topology evidence="1">Multi-pass membrane protein</topology>
        <orientation evidence="1">Nucleoplasmic side</orientation>
    </subcellularLocation>
</comment>
<feature type="transmembrane region" description="Helical" evidence="8">
    <location>
        <begin position="186"/>
        <end position="203"/>
    </location>
</feature>
<evidence type="ECO:0000256" key="5">
    <source>
        <dbReference type="ARBA" id="ARBA00022989"/>
    </source>
</evidence>
<dbReference type="Proteomes" id="UP001168877">
    <property type="component" value="Unassembled WGS sequence"/>
</dbReference>
<evidence type="ECO:0000313" key="11">
    <source>
        <dbReference type="Proteomes" id="UP001168877"/>
    </source>
</evidence>
<comment type="similarity">
    <text evidence="2">Belongs to the NEMP family.</text>
</comment>